<keyword evidence="5 8" id="KW-0408">Iron</keyword>
<evidence type="ECO:0000256" key="5">
    <source>
        <dbReference type="ARBA" id="ARBA00023004"/>
    </source>
</evidence>
<evidence type="ECO:0000256" key="3">
    <source>
        <dbReference type="ARBA" id="ARBA00022694"/>
    </source>
</evidence>
<keyword evidence="6 8" id="KW-0012">Acyltransferase</keyword>
<feature type="binding site" evidence="8">
    <location>
        <position position="195"/>
    </location>
    <ligand>
        <name>substrate</name>
    </ligand>
</feature>
<dbReference type="InterPro" id="IPR017861">
    <property type="entry name" value="KAE1/TsaD"/>
</dbReference>
<comment type="similarity">
    <text evidence="8">Belongs to the KAE1 / TsaD family.</text>
</comment>
<evidence type="ECO:0000256" key="7">
    <source>
        <dbReference type="ARBA" id="ARBA00048117"/>
    </source>
</evidence>
<dbReference type="AlphaFoldDB" id="A0A9D9EGF5"/>
<keyword evidence="1 8" id="KW-0963">Cytoplasm</keyword>
<feature type="binding site" evidence="8">
    <location>
        <position position="182"/>
    </location>
    <ligand>
        <name>substrate</name>
    </ligand>
</feature>
<keyword evidence="3 8" id="KW-0819">tRNA processing</keyword>
<feature type="binding site" evidence="8">
    <location>
        <position position="125"/>
    </location>
    <ligand>
        <name>Fe cation</name>
        <dbReference type="ChEBI" id="CHEBI:24875"/>
    </ligand>
</feature>
<dbReference type="GO" id="GO:0005737">
    <property type="term" value="C:cytoplasm"/>
    <property type="evidence" value="ECO:0007669"/>
    <property type="project" value="UniProtKB-SubCell"/>
</dbReference>
<comment type="cofactor">
    <cofactor evidence="8">
        <name>Fe(2+)</name>
        <dbReference type="ChEBI" id="CHEBI:29033"/>
    </cofactor>
    <text evidence="8">Binds 1 Fe(2+) ion per subunit.</text>
</comment>
<dbReference type="InterPro" id="IPR000905">
    <property type="entry name" value="Gcp-like_dom"/>
</dbReference>
<dbReference type="PRINTS" id="PR00789">
    <property type="entry name" value="OSIALOPTASE"/>
</dbReference>
<comment type="function">
    <text evidence="8">Required for the formation of a threonylcarbamoyl group on adenosine at position 37 (t(6)A37) in tRNAs that read codons beginning with adenine. Is involved in the transfer of the threonylcarbamoyl moiety of threonylcarbamoyl-AMP (TC-AMP) to the N6 group of A37, together with TsaE and TsaB. TsaD likely plays a direct catalytic role in this reaction.</text>
</comment>
<dbReference type="Proteomes" id="UP000823637">
    <property type="component" value="Unassembled WGS sequence"/>
</dbReference>
<protein>
    <recommendedName>
        <fullName evidence="8">tRNA N6-adenosine threonylcarbamoyltransferase</fullName>
        <ecNumber evidence="8">2.3.1.234</ecNumber>
    </recommendedName>
    <alternativeName>
        <fullName evidence="8">N6-L-threonylcarbamoyladenine synthase</fullName>
        <shortName evidence="8">t(6)A synthase</shortName>
    </alternativeName>
    <alternativeName>
        <fullName evidence="8">t(6)A37 threonylcarbamoyladenosine biosynthesis protein TsaD</fullName>
    </alternativeName>
    <alternativeName>
        <fullName evidence="8">tRNA threonylcarbamoyladenosine biosynthesis protein TsaD</fullName>
    </alternativeName>
</protein>
<evidence type="ECO:0000259" key="9">
    <source>
        <dbReference type="Pfam" id="PF00814"/>
    </source>
</evidence>
<accession>A0A9D9EGF5</accession>
<dbReference type="CDD" id="cd24133">
    <property type="entry name" value="ASKHA_NBD_TsaD_bac"/>
    <property type="match status" value="1"/>
</dbReference>
<feature type="domain" description="Gcp-like" evidence="9">
    <location>
        <begin position="34"/>
        <end position="324"/>
    </location>
</feature>
<dbReference type="GO" id="GO:0002949">
    <property type="term" value="P:tRNA threonylcarbamoyladenosine modification"/>
    <property type="evidence" value="ECO:0007669"/>
    <property type="project" value="UniProtKB-UniRule"/>
</dbReference>
<dbReference type="FunFam" id="3.30.420.40:FF:000012">
    <property type="entry name" value="tRNA N6-adenosine threonylcarbamoyltransferase"/>
    <property type="match status" value="1"/>
</dbReference>
<dbReference type="Gene3D" id="3.30.420.40">
    <property type="match status" value="2"/>
</dbReference>
<dbReference type="FunFam" id="3.30.420.40:FF:000040">
    <property type="entry name" value="tRNA N6-adenosine threonylcarbamoyltransferase"/>
    <property type="match status" value="1"/>
</dbReference>
<dbReference type="NCBIfam" id="TIGR03723">
    <property type="entry name" value="T6A_TsaD_YgjD"/>
    <property type="match status" value="1"/>
</dbReference>
<name>A0A9D9EGF5_9BACT</name>
<reference evidence="10" key="1">
    <citation type="submission" date="2020-10" db="EMBL/GenBank/DDBJ databases">
        <authorList>
            <person name="Gilroy R."/>
        </authorList>
    </citation>
    <scope>NUCLEOTIDE SEQUENCE</scope>
    <source>
        <strain evidence="10">D3-1215</strain>
    </source>
</reference>
<dbReference type="EC" id="2.3.1.234" evidence="8"/>
<dbReference type="PANTHER" id="PTHR11735:SF6">
    <property type="entry name" value="TRNA N6-ADENOSINE THREONYLCARBAMOYLTRANSFERASE, MITOCHONDRIAL"/>
    <property type="match status" value="1"/>
</dbReference>
<evidence type="ECO:0000313" key="11">
    <source>
        <dbReference type="Proteomes" id="UP000823637"/>
    </source>
</evidence>
<feature type="binding site" evidence="8">
    <location>
        <begin position="149"/>
        <end position="153"/>
    </location>
    <ligand>
        <name>substrate</name>
    </ligand>
</feature>
<sequence length="349" mass="37352">METGEQNIGKQKLCILGIESSCDDTSAAIVADGKLLSNVIASQAVHSSYGGVIPELASRAHQQNIVPAVHEAVKRAGISVSDISAVAYTRGPGLIGSLLVGTSFAKGLAVSLGLPLIDVNHLQAHILAHFIQEPGQEHEVPGFPFICLLVSGGNSQIVLVRGFNDFEILGQTIDDAAGEAFDKCAKVLGGPYPGGPYVDKTARDGDDSMFKFAKPHVPGLDYSFSGLKTSFLYLVRDNLKNDPGFVEKHRGDLCASFQRTVVECLMQKLKEAFKQHKVECLALAGGVSANSALRKAFTDFCEAEKVKAFVPKISYTTDNAAMIATAALYQYRSRSFDKLDSVPFARAVV</sequence>
<dbReference type="InterPro" id="IPR022450">
    <property type="entry name" value="TsaD"/>
</dbReference>
<comment type="subcellular location">
    <subcellularLocation>
        <location evidence="8">Cytoplasm</location>
    </subcellularLocation>
</comment>
<dbReference type="Pfam" id="PF00814">
    <property type="entry name" value="TsaD"/>
    <property type="match status" value="1"/>
</dbReference>
<evidence type="ECO:0000256" key="1">
    <source>
        <dbReference type="ARBA" id="ARBA00022490"/>
    </source>
</evidence>
<proteinExistence type="inferred from homology"/>
<dbReference type="HAMAP" id="MF_01445">
    <property type="entry name" value="TsaD"/>
    <property type="match status" value="1"/>
</dbReference>
<dbReference type="GO" id="GO:0005506">
    <property type="term" value="F:iron ion binding"/>
    <property type="evidence" value="ECO:0007669"/>
    <property type="project" value="UniProtKB-UniRule"/>
</dbReference>
<dbReference type="GO" id="GO:0061711">
    <property type="term" value="F:tRNA N(6)-L-threonylcarbamoyladenine synthase activity"/>
    <property type="evidence" value="ECO:0007669"/>
    <property type="project" value="UniProtKB-EC"/>
</dbReference>
<evidence type="ECO:0000256" key="2">
    <source>
        <dbReference type="ARBA" id="ARBA00022679"/>
    </source>
</evidence>
<reference evidence="10" key="2">
    <citation type="journal article" date="2021" name="PeerJ">
        <title>Extensive microbial diversity within the chicken gut microbiome revealed by metagenomics and culture.</title>
        <authorList>
            <person name="Gilroy R."/>
            <person name="Ravi A."/>
            <person name="Getino M."/>
            <person name="Pursley I."/>
            <person name="Horton D.L."/>
            <person name="Alikhan N.F."/>
            <person name="Baker D."/>
            <person name="Gharbi K."/>
            <person name="Hall N."/>
            <person name="Watson M."/>
            <person name="Adriaenssens E.M."/>
            <person name="Foster-Nyarko E."/>
            <person name="Jarju S."/>
            <person name="Secka A."/>
            <person name="Antonio M."/>
            <person name="Oren A."/>
            <person name="Chaudhuri R.R."/>
            <person name="La Ragione R."/>
            <person name="Hildebrand F."/>
            <person name="Pallen M.J."/>
        </authorList>
    </citation>
    <scope>NUCLEOTIDE SEQUENCE</scope>
    <source>
        <strain evidence="10">D3-1215</strain>
    </source>
</reference>
<keyword evidence="2 8" id="KW-0808">Transferase</keyword>
<comment type="caution">
    <text evidence="10">The sequence shown here is derived from an EMBL/GenBank/DDBJ whole genome shotgun (WGS) entry which is preliminary data.</text>
</comment>
<feature type="binding site" evidence="8">
    <location>
        <position position="121"/>
    </location>
    <ligand>
        <name>Fe cation</name>
        <dbReference type="ChEBI" id="CHEBI:24875"/>
    </ligand>
</feature>
<feature type="binding site" evidence="8">
    <location>
        <position position="199"/>
    </location>
    <ligand>
        <name>substrate</name>
    </ligand>
</feature>
<dbReference type="InterPro" id="IPR017860">
    <property type="entry name" value="Peptidase_M22_CS"/>
</dbReference>
<feature type="binding site" evidence="8">
    <location>
        <position position="318"/>
    </location>
    <ligand>
        <name>Fe cation</name>
        <dbReference type="ChEBI" id="CHEBI:24875"/>
    </ligand>
</feature>
<keyword evidence="4 8" id="KW-0479">Metal-binding</keyword>
<organism evidence="10 11">
    <name type="scientific">Candidatus Enterocola intestinipullorum</name>
    <dbReference type="NCBI Taxonomy" id="2840783"/>
    <lineage>
        <taxon>Bacteria</taxon>
        <taxon>Pseudomonadati</taxon>
        <taxon>Bacteroidota</taxon>
        <taxon>Bacteroidia</taxon>
        <taxon>Bacteroidales</taxon>
        <taxon>Candidatus Enterocola</taxon>
    </lineage>
</organism>
<evidence type="ECO:0000256" key="4">
    <source>
        <dbReference type="ARBA" id="ARBA00022723"/>
    </source>
</evidence>
<evidence type="ECO:0000256" key="8">
    <source>
        <dbReference type="HAMAP-Rule" id="MF_01445"/>
    </source>
</evidence>
<comment type="catalytic activity">
    <reaction evidence="7 8">
        <text>L-threonylcarbamoyladenylate + adenosine(37) in tRNA = N(6)-L-threonylcarbamoyladenosine(37) in tRNA + AMP + H(+)</text>
        <dbReference type="Rhea" id="RHEA:37059"/>
        <dbReference type="Rhea" id="RHEA-COMP:10162"/>
        <dbReference type="Rhea" id="RHEA-COMP:10163"/>
        <dbReference type="ChEBI" id="CHEBI:15378"/>
        <dbReference type="ChEBI" id="CHEBI:73682"/>
        <dbReference type="ChEBI" id="CHEBI:74411"/>
        <dbReference type="ChEBI" id="CHEBI:74418"/>
        <dbReference type="ChEBI" id="CHEBI:456215"/>
        <dbReference type="EC" id="2.3.1.234"/>
    </reaction>
</comment>
<dbReference type="NCBIfam" id="TIGR00329">
    <property type="entry name" value="gcp_kae1"/>
    <property type="match status" value="1"/>
</dbReference>
<gene>
    <name evidence="8 10" type="primary">tsaD</name>
    <name evidence="10" type="ORF">IAC32_04945</name>
</gene>
<evidence type="ECO:0000256" key="6">
    <source>
        <dbReference type="ARBA" id="ARBA00023315"/>
    </source>
</evidence>
<evidence type="ECO:0000313" key="10">
    <source>
        <dbReference type="EMBL" id="MBO8447073.1"/>
    </source>
</evidence>
<dbReference type="PANTHER" id="PTHR11735">
    <property type="entry name" value="TRNA N6-ADENOSINE THREONYLCARBAMOYLTRANSFERASE"/>
    <property type="match status" value="1"/>
</dbReference>
<dbReference type="InterPro" id="IPR043129">
    <property type="entry name" value="ATPase_NBD"/>
</dbReference>
<dbReference type="SUPFAM" id="SSF53067">
    <property type="entry name" value="Actin-like ATPase domain"/>
    <property type="match status" value="1"/>
</dbReference>
<feature type="binding site" evidence="8">
    <location>
        <position position="290"/>
    </location>
    <ligand>
        <name>substrate</name>
    </ligand>
</feature>
<dbReference type="PROSITE" id="PS01016">
    <property type="entry name" value="GLYCOPROTEASE"/>
    <property type="match status" value="1"/>
</dbReference>
<dbReference type="EMBL" id="JADIMR010000073">
    <property type="protein sequence ID" value="MBO8447073.1"/>
    <property type="molecule type" value="Genomic_DNA"/>
</dbReference>